<keyword evidence="2" id="KW-0560">Oxidoreductase</keyword>
<dbReference type="EMBL" id="CP121689">
    <property type="protein sequence ID" value="WZL75487.1"/>
    <property type="molecule type" value="Genomic_DNA"/>
</dbReference>
<proteinExistence type="inferred from homology"/>
<dbReference type="InterPro" id="IPR043144">
    <property type="entry name" value="Mal/L-sulf/L-lact_DH-like_ah"/>
</dbReference>
<dbReference type="InterPro" id="IPR003767">
    <property type="entry name" value="Malate/L-lactate_DH-like"/>
</dbReference>
<reference evidence="3 4" key="1">
    <citation type="submission" date="2023-03" db="EMBL/GenBank/DDBJ databases">
        <title>Novel Species.</title>
        <authorList>
            <person name="Ma S."/>
        </authorList>
    </citation>
    <scope>NUCLEOTIDE SEQUENCE [LARGE SCALE GENOMIC DNA]</scope>
    <source>
        <strain evidence="3 4">B11</strain>
    </source>
</reference>
<name>A0ABZ2Y9F7_9BACT</name>
<accession>A0ABZ2Y9F7</accession>
<dbReference type="InterPro" id="IPR036111">
    <property type="entry name" value="Mal/L-sulfo/L-lacto_DH-like_sf"/>
</dbReference>
<dbReference type="PANTHER" id="PTHR11091:SF0">
    <property type="entry name" value="MALATE DEHYDROGENASE"/>
    <property type="match status" value="1"/>
</dbReference>
<sequence length="309" mass="33550">MEANLRGVDTHGIVRLPLYYLKRIKKGLINTDPDYRVIKKSHSTAVVDADDGPGQVATLGAMELAMEMAKHSGIGLVTIKNSSHFGMAAYFAMKALEKDMIGIAMTHADSRVAPFGARKAYLGTNPLAIAIPAEKHFPIVLDMATSVTSMGSIILAAMEEREIPEGLAIDENGHATTDPKRVAALLPVGGPKGSGLAIIIDILCGILTESNFGNHIHRGDDFSKPEKLGHLVGAINVASFCDPAKFKHRVDQMISEIKSLPPAPGFDEILLPGEREFKTKEERLKKGIPIPQEFFEKLQRLEGCYLETD</sequence>
<evidence type="ECO:0000256" key="1">
    <source>
        <dbReference type="ARBA" id="ARBA00006056"/>
    </source>
</evidence>
<evidence type="ECO:0000256" key="2">
    <source>
        <dbReference type="ARBA" id="ARBA00023002"/>
    </source>
</evidence>
<organism evidence="3 4">
    <name type="scientific">Thermatribacter velox</name>
    <dbReference type="NCBI Taxonomy" id="3039681"/>
    <lineage>
        <taxon>Bacteria</taxon>
        <taxon>Pseudomonadati</taxon>
        <taxon>Atribacterota</taxon>
        <taxon>Atribacteria</taxon>
        <taxon>Atribacterales</taxon>
        <taxon>Thermatribacteraceae</taxon>
        <taxon>Thermatribacter</taxon>
    </lineage>
</organism>
<evidence type="ECO:0000313" key="4">
    <source>
        <dbReference type="Proteomes" id="UP001461341"/>
    </source>
</evidence>
<keyword evidence="4" id="KW-1185">Reference proteome</keyword>
<dbReference type="RefSeq" id="WP_369017634.1">
    <property type="nucleotide sequence ID" value="NZ_CP121689.1"/>
</dbReference>
<dbReference type="SUPFAM" id="SSF89733">
    <property type="entry name" value="L-sulfolactate dehydrogenase-like"/>
    <property type="match status" value="1"/>
</dbReference>
<evidence type="ECO:0000313" key="3">
    <source>
        <dbReference type="EMBL" id="WZL75487.1"/>
    </source>
</evidence>
<gene>
    <name evidence="3" type="ORF">QBE54_07780</name>
</gene>
<dbReference type="Gene3D" id="3.30.1370.60">
    <property type="entry name" value="Hypothetical oxidoreductase yiak, domain 2"/>
    <property type="match status" value="1"/>
</dbReference>
<protein>
    <submittedName>
        <fullName evidence="3">Ldh family oxidoreductase</fullName>
    </submittedName>
</protein>
<dbReference type="InterPro" id="IPR043143">
    <property type="entry name" value="Mal/L-sulf/L-lact_DH-like_NADP"/>
</dbReference>
<dbReference type="Gene3D" id="1.10.1530.10">
    <property type="match status" value="1"/>
</dbReference>
<dbReference type="Proteomes" id="UP001461341">
    <property type="component" value="Chromosome"/>
</dbReference>
<dbReference type="Pfam" id="PF02615">
    <property type="entry name" value="Ldh_2"/>
    <property type="match status" value="1"/>
</dbReference>
<dbReference type="PANTHER" id="PTHR11091">
    <property type="entry name" value="OXIDOREDUCTASE-RELATED"/>
    <property type="match status" value="1"/>
</dbReference>
<comment type="similarity">
    <text evidence="1">Belongs to the LDH2/MDH2 oxidoreductase family.</text>
</comment>